<dbReference type="AlphaFoldDB" id="A0A9D1N5E5"/>
<comment type="caution">
    <text evidence="3">The sequence shown here is derived from an EMBL/GenBank/DDBJ whole genome shotgun (WGS) entry which is preliminary data.</text>
</comment>
<dbReference type="InterPro" id="IPR036249">
    <property type="entry name" value="Thioredoxin-like_sf"/>
</dbReference>
<dbReference type="Pfam" id="PF00578">
    <property type="entry name" value="AhpC-TSA"/>
    <property type="match status" value="1"/>
</dbReference>
<dbReference type="SUPFAM" id="SSF52833">
    <property type="entry name" value="Thioredoxin-like"/>
    <property type="match status" value="1"/>
</dbReference>
<feature type="transmembrane region" description="Helical" evidence="1">
    <location>
        <begin position="7"/>
        <end position="28"/>
    </location>
</feature>
<dbReference type="GO" id="GO:0016491">
    <property type="term" value="F:oxidoreductase activity"/>
    <property type="evidence" value="ECO:0007669"/>
    <property type="project" value="InterPro"/>
</dbReference>
<dbReference type="PROSITE" id="PS51352">
    <property type="entry name" value="THIOREDOXIN_2"/>
    <property type="match status" value="1"/>
</dbReference>
<sequence length="178" mass="19646">MEKKRNSLKILLLLVIVIAAAVVLYNFLGSRTEHSSIGESSSPAVDFTVTDQQGNSVSLSDMKGRPVIINFWASWCSPCRSEMPHFDKMYKEYGNEIQFMMVNLTGDSETVDTASSYIESEGYSFPVYYDTDGEGASAYSVYSIPATYFIDAEGNIVSQAQGALDESTLQKAIDQLLQ</sequence>
<dbReference type="PANTHER" id="PTHR42852">
    <property type="entry name" value="THIOL:DISULFIDE INTERCHANGE PROTEIN DSBE"/>
    <property type="match status" value="1"/>
</dbReference>
<feature type="domain" description="Thioredoxin" evidence="2">
    <location>
        <begin position="38"/>
        <end position="178"/>
    </location>
</feature>
<dbReference type="CDD" id="cd02966">
    <property type="entry name" value="TlpA_like_family"/>
    <property type="match status" value="1"/>
</dbReference>
<dbReference type="Gene3D" id="3.40.30.10">
    <property type="entry name" value="Glutaredoxin"/>
    <property type="match status" value="1"/>
</dbReference>
<dbReference type="Proteomes" id="UP000824130">
    <property type="component" value="Unassembled WGS sequence"/>
</dbReference>
<organism evidence="3 4">
    <name type="scientific">Candidatus Allocopromorpha excrementipullorum</name>
    <dbReference type="NCBI Taxonomy" id="2840743"/>
    <lineage>
        <taxon>Bacteria</taxon>
        <taxon>Bacillati</taxon>
        <taxon>Bacillota</taxon>
        <taxon>Clostridia</taxon>
        <taxon>Eubacteriales</taxon>
        <taxon>Eubacteriaceae</taxon>
        <taxon>Eubacteriaceae incertae sedis</taxon>
        <taxon>Candidatus Allocopromorpha</taxon>
    </lineage>
</organism>
<accession>A0A9D1N5E5</accession>
<keyword evidence="1" id="KW-0472">Membrane</keyword>
<reference evidence="3" key="1">
    <citation type="submission" date="2020-10" db="EMBL/GenBank/DDBJ databases">
        <authorList>
            <person name="Gilroy R."/>
        </authorList>
    </citation>
    <scope>NUCLEOTIDE SEQUENCE</scope>
    <source>
        <strain evidence="3">ChiSjej4B22-8349</strain>
    </source>
</reference>
<dbReference type="InterPro" id="IPR013766">
    <property type="entry name" value="Thioredoxin_domain"/>
</dbReference>
<evidence type="ECO:0000256" key="1">
    <source>
        <dbReference type="SAM" id="Phobius"/>
    </source>
</evidence>
<dbReference type="GO" id="GO:0016209">
    <property type="term" value="F:antioxidant activity"/>
    <property type="evidence" value="ECO:0007669"/>
    <property type="project" value="InterPro"/>
</dbReference>
<evidence type="ECO:0000313" key="4">
    <source>
        <dbReference type="Proteomes" id="UP000824130"/>
    </source>
</evidence>
<name>A0A9D1N5E5_9FIRM</name>
<gene>
    <name evidence="3" type="ORF">IAD25_00520</name>
</gene>
<evidence type="ECO:0000313" key="3">
    <source>
        <dbReference type="EMBL" id="HIU95180.1"/>
    </source>
</evidence>
<dbReference type="InterPro" id="IPR000866">
    <property type="entry name" value="AhpC/TSA"/>
</dbReference>
<dbReference type="EMBL" id="DVOB01000010">
    <property type="protein sequence ID" value="HIU95180.1"/>
    <property type="molecule type" value="Genomic_DNA"/>
</dbReference>
<dbReference type="InterPro" id="IPR050553">
    <property type="entry name" value="Thioredoxin_ResA/DsbE_sf"/>
</dbReference>
<dbReference type="PANTHER" id="PTHR42852:SF17">
    <property type="entry name" value="THIOREDOXIN-LIKE PROTEIN HI_1115"/>
    <property type="match status" value="1"/>
</dbReference>
<proteinExistence type="predicted"/>
<keyword evidence="1" id="KW-0812">Transmembrane</keyword>
<evidence type="ECO:0000259" key="2">
    <source>
        <dbReference type="PROSITE" id="PS51352"/>
    </source>
</evidence>
<protein>
    <submittedName>
        <fullName evidence="3">TlpA family protein disulfide reductase</fullName>
    </submittedName>
</protein>
<keyword evidence="1" id="KW-1133">Transmembrane helix</keyword>
<reference evidence="3" key="2">
    <citation type="journal article" date="2021" name="PeerJ">
        <title>Extensive microbial diversity within the chicken gut microbiome revealed by metagenomics and culture.</title>
        <authorList>
            <person name="Gilroy R."/>
            <person name="Ravi A."/>
            <person name="Getino M."/>
            <person name="Pursley I."/>
            <person name="Horton D.L."/>
            <person name="Alikhan N.F."/>
            <person name="Baker D."/>
            <person name="Gharbi K."/>
            <person name="Hall N."/>
            <person name="Watson M."/>
            <person name="Adriaenssens E.M."/>
            <person name="Foster-Nyarko E."/>
            <person name="Jarju S."/>
            <person name="Secka A."/>
            <person name="Antonio M."/>
            <person name="Oren A."/>
            <person name="Chaudhuri R.R."/>
            <person name="La Ragione R."/>
            <person name="Hildebrand F."/>
            <person name="Pallen M.J."/>
        </authorList>
    </citation>
    <scope>NUCLEOTIDE SEQUENCE</scope>
    <source>
        <strain evidence="3">ChiSjej4B22-8349</strain>
    </source>
</reference>